<dbReference type="Proteomes" id="UP001220395">
    <property type="component" value="Chromosome"/>
</dbReference>
<dbReference type="Pfam" id="PF13692">
    <property type="entry name" value="Glyco_trans_1_4"/>
    <property type="match status" value="1"/>
</dbReference>
<dbReference type="Pfam" id="PF00535">
    <property type="entry name" value="Glycos_transf_2"/>
    <property type="match status" value="1"/>
</dbReference>
<evidence type="ECO:0000313" key="3">
    <source>
        <dbReference type="Proteomes" id="UP001220395"/>
    </source>
</evidence>
<gene>
    <name evidence="2" type="ORF">PQ455_09545</name>
</gene>
<dbReference type="EMBL" id="CP117411">
    <property type="protein sequence ID" value="WCT71897.1"/>
    <property type="molecule type" value="Genomic_DNA"/>
</dbReference>
<keyword evidence="2" id="KW-0808">Transferase</keyword>
<accession>A0ABY7TF77</accession>
<evidence type="ECO:0000313" key="2">
    <source>
        <dbReference type="EMBL" id="WCT71897.1"/>
    </source>
</evidence>
<feature type="domain" description="Glycosyltransferase 2-like" evidence="1">
    <location>
        <begin position="35"/>
        <end position="150"/>
    </location>
</feature>
<dbReference type="CDD" id="cd00761">
    <property type="entry name" value="Glyco_tranf_GTA_type"/>
    <property type="match status" value="1"/>
</dbReference>
<protein>
    <submittedName>
        <fullName evidence="2">Glycosyltransferase</fullName>
        <ecNumber evidence="2">2.4.-.-</ecNumber>
    </submittedName>
</protein>
<reference evidence="2 3" key="1">
    <citation type="submission" date="2023-02" db="EMBL/GenBank/DDBJ databases">
        <title>Genome sequence of Sphingomonas naphthae.</title>
        <authorList>
            <person name="Kim S."/>
            <person name="Heo J."/>
            <person name="Kwon S.-W."/>
        </authorList>
    </citation>
    <scope>NUCLEOTIDE SEQUENCE [LARGE SCALE GENOMIC DNA]</scope>
    <source>
        <strain evidence="2 3">KACC 18716</strain>
    </source>
</reference>
<dbReference type="RefSeq" id="WP_273685844.1">
    <property type="nucleotide sequence ID" value="NZ_CP117411.1"/>
</dbReference>
<evidence type="ECO:0000259" key="1">
    <source>
        <dbReference type="Pfam" id="PF00535"/>
    </source>
</evidence>
<keyword evidence="3" id="KW-1185">Reference proteome</keyword>
<dbReference type="PANTHER" id="PTHR22916">
    <property type="entry name" value="GLYCOSYLTRANSFERASE"/>
    <property type="match status" value="1"/>
</dbReference>
<keyword evidence="2" id="KW-0328">Glycosyltransferase</keyword>
<name>A0ABY7TF77_9SPHN</name>
<dbReference type="PANTHER" id="PTHR22916:SF3">
    <property type="entry name" value="UDP-GLCNAC:BETAGAL BETA-1,3-N-ACETYLGLUCOSAMINYLTRANSFERASE-LIKE PROTEIN 1"/>
    <property type="match status" value="1"/>
</dbReference>
<dbReference type="Gene3D" id="3.40.50.2000">
    <property type="entry name" value="Glycogen Phosphorylase B"/>
    <property type="match status" value="1"/>
</dbReference>
<proteinExistence type="predicted"/>
<dbReference type="SUPFAM" id="SSF53448">
    <property type="entry name" value="Nucleotide-diphospho-sugar transferases"/>
    <property type="match status" value="1"/>
</dbReference>
<dbReference type="Gene3D" id="3.90.550.10">
    <property type="entry name" value="Spore Coat Polysaccharide Biosynthesis Protein SpsA, Chain A"/>
    <property type="match status" value="1"/>
</dbReference>
<dbReference type="InterPro" id="IPR001173">
    <property type="entry name" value="Glyco_trans_2-like"/>
</dbReference>
<dbReference type="GO" id="GO:0016757">
    <property type="term" value="F:glycosyltransferase activity"/>
    <property type="evidence" value="ECO:0007669"/>
    <property type="project" value="UniProtKB-KW"/>
</dbReference>
<sequence length="766" mass="82504">MDIVTDPRRDPPLIPGPVLAGHRADDLTRRLPCVTVAVAAYNAAAFLEAAVRSALDQRGVHVEVVIVDDVSSDDTPAIAARLAAEDPRVRVERMAANGGPAGARNRAIELARGRWLAILDSDDLMHPDRLYDLLTEGETSGADLIADDLMLFDEAGVAPPTRFLDAARATAPGWIDLPAYLRETVMYGRRPNLGFLKPVIRMDRLRQHGLRYDESLRIAEDDDLIVRLLAAGARYRLLPRLGYFYRKHGTSISHRLSLRNAEAMVAAGEGLDRLLAGASPDARHALAARNRALRATRDFTRAIDLLKERRPLAAMSHCLSRPGLLPLFRMPIGAKLKRLLPRRQARLIPPDPKGVCFISRQRLTGATNGSSAYLLDLARSVRAAGLVPHLVQPSPTLFGRMPVMRMQPEMAVFASHSIRGAIRIGDRWVARDPAIWLAAARGIVARFARRFGLKGGWTEDRKAPYAVTTPWLPADRLFVAEQARPRAAVAIADYAFQSSAFPYLLRPGTPTAIVMHDLFHARSAGFAATGTADSVALVSKEEEIALLARADAVIAIQAEEARFVDRDVRDGAALLVPMAAEPVVAPQPGAARKLLFVGSNTAPNIHGLRWLFDEVWPAVRAAVPDATLDICGTVAWAFPEGGPAGTRFLGLVDDLAAAYAGAGVVVSPLRQGSGLKIKLIEALAHGKAVVATSVTLQGVEDVLAGSVAHADAPDTFAAAITALATDDAARTTLAARGWDAARAHFSAETAHRAWRDWLKAVSPAAS</sequence>
<organism evidence="2 3">
    <name type="scientific">Sphingomonas naphthae</name>
    <dbReference type="NCBI Taxonomy" id="1813468"/>
    <lineage>
        <taxon>Bacteria</taxon>
        <taxon>Pseudomonadati</taxon>
        <taxon>Pseudomonadota</taxon>
        <taxon>Alphaproteobacteria</taxon>
        <taxon>Sphingomonadales</taxon>
        <taxon>Sphingomonadaceae</taxon>
        <taxon>Sphingomonas</taxon>
    </lineage>
</organism>
<dbReference type="SUPFAM" id="SSF53756">
    <property type="entry name" value="UDP-Glycosyltransferase/glycogen phosphorylase"/>
    <property type="match status" value="1"/>
</dbReference>
<dbReference type="InterPro" id="IPR029044">
    <property type="entry name" value="Nucleotide-diphossugar_trans"/>
</dbReference>
<dbReference type="EC" id="2.4.-.-" evidence="2"/>